<dbReference type="GO" id="GO:1903607">
    <property type="term" value="P:cytochrome c biosynthetic process"/>
    <property type="evidence" value="ECO:0007669"/>
    <property type="project" value="TreeGrafter"/>
</dbReference>
<evidence type="ECO:0000256" key="7">
    <source>
        <dbReference type="ARBA" id="ARBA00022519"/>
    </source>
</evidence>
<dbReference type="NCBIfam" id="TIGR01190">
    <property type="entry name" value="ccmB"/>
    <property type="match status" value="1"/>
</dbReference>
<feature type="transmembrane region" description="Helical" evidence="13">
    <location>
        <begin position="126"/>
        <end position="153"/>
    </location>
</feature>
<dbReference type="GO" id="GO:0005886">
    <property type="term" value="C:plasma membrane"/>
    <property type="evidence" value="ECO:0007669"/>
    <property type="project" value="UniProtKB-SubCell"/>
</dbReference>
<evidence type="ECO:0000256" key="13">
    <source>
        <dbReference type="SAM" id="Phobius"/>
    </source>
</evidence>
<feature type="transmembrane region" description="Helical" evidence="13">
    <location>
        <begin position="160"/>
        <end position="181"/>
    </location>
</feature>
<dbReference type="RefSeq" id="WP_220375766.1">
    <property type="nucleotide sequence ID" value="NZ_QUNR01000004.1"/>
</dbReference>
<keyword evidence="9 12" id="KW-0201">Cytochrome c-type biogenesis</keyword>
<evidence type="ECO:0000256" key="5">
    <source>
        <dbReference type="ARBA" id="ARBA00022448"/>
    </source>
</evidence>
<comment type="subcellular location">
    <subcellularLocation>
        <location evidence="2">Cell inner membrane</location>
        <topology evidence="2">Multi-pass membrane protein</topology>
    </subcellularLocation>
</comment>
<dbReference type="PRINTS" id="PR01414">
    <property type="entry name" value="CCMBBIOGNSIS"/>
</dbReference>
<dbReference type="GO" id="GO:0017004">
    <property type="term" value="P:cytochrome complex assembly"/>
    <property type="evidence" value="ECO:0007669"/>
    <property type="project" value="UniProtKB-KW"/>
</dbReference>
<evidence type="ECO:0000256" key="4">
    <source>
        <dbReference type="ARBA" id="ARBA00016452"/>
    </source>
</evidence>
<keyword evidence="5 12" id="KW-0813">Transport</keyword>
<evidence type="ECO:0000256" key="10">
    <source>
        <dbReference type="ARBA" id="ARBA00022989"/>
    </source>
</evidence>
<evidence type="ECO:0000256" key="11">
    <source>
        <dbReference type="ARBA" id="ARBA00023136"/>
    </source>
</evidence>
<reference evidence="14 15" key="1">
    <citation type="submission" date="2018-08" db="EMBL/GenBank/DDBJ databases">
        <title>Genomic Encyclopedia of Type Strains, Phase IV (KMG-IV): sequencing the most valuable type-strain genomes for metagenomic binning, comparative biology and taxonomic classification.</title>
        <authorList>
            <person name="Goeker M."/>
        </authorList>
    </citation>
    <scope>NUCLEOTIDE SEQUENCE [LARGE SCALE GENOMIC DNA]</scope>
    <source>
        <strain evidence="14 15">DSM 26022</strain>
    </source>
</reference>
<evidence type="ECO:0000313" key="15">
    <source>
        <dbReference type="Proteomes" id="UP000256774"/>
    </source>
</evidence>
<gene>
    <name evidence="14" type="ORF">DFR26_1929</name>
</gene>
<evidence type="ECO:0000256" key="1">
    <source>
        <dbReference type="ARBA" id="ARBA00002442"/>
    </source>
</evidence>
<keyword evidence="8 13" id="KW-0812">Transmembrane</keyword>
<proteinExistence type="inferred from homology"/>
<evidence type="ECO:0000256" key="3">
    <source>
        <dbReference type="ARBA" id="ARBA00010544"/>
    </source>
</evidence>
<keyword evidence="7 12" id="KW-0997">Cell inner membrane</keyword>
<comment type="similarity">
    <text evidence="3 12">Belongs to the CcmB/CycW/HelB family.</text>
</comment>
<protein>
    <recommendedName>
        <fullName evidence="4 12">Heme exporter protein B</fullName>
    </recommendedName>
</protein>
<evidence type="ECO:0000256" key="6">
    <source>
        <dbReference type="ARBA" id="ARBA00022475"/>
    </source>
</evidence>
<evidence type="ECO:0000313" key="14">
    <source>
        <dbReference type="EMBL" id="REH36793.1"/>
    </source>
</evidence>
<sequence>MSAFMAVMMRDLRIGLRQGGGWLNPLVFFLMVIALVPLAVSPAPDALRMLAGGIIWIAALLAVLLAMDGLFRSDFDDGTLEQLSLHSTPMAVLVLAKILAHWLLTGLCLTLLAPLAALLLNLPVQAMGVLCLTLLMGTLTLSLISAIGAALTVSLRRGGLLVPLITLPLHIPVVIFATAAVQASVIGQPVAGFLALLAAFLLLALMIAPLASAAALGLHNSID</sequence>
<feature type="transmembrane region" description="Helical" evidence="13">
    <location>
        <begin position="193"/>
        <end position="218"/>
    </location>
</feature>
<evidence type="ECO:0000256" key="8">
    <source>
        <dbReference type="ARBA" id="ARBA00022692"/>
    </source>
</evidence>
<comment type="caution">
    <text evidence="14">The sequence shown here is derived from an EMBL/GenBank/DDBJ whole genome shotgun (WGS) entry which is preliminary data.</text>
</comment>
<dbReference type="InterPro" id="IPR026031">
    <property type="entry name" value="Cyt_c_CcmB_bac"/>
</dbReference>
<dbReference type="Pfam" id="PF03379">
    <property type="entry name" value="CcmB"/>
    <property type="match status" value="1"/>
</dbReference>
<feature type="transmembrane region" description="Helical" evidence="13">
    <location>
        <begin position="21"/>
        <end position="40"/>
    </location>
</feature>
<dbReference type="InterPro" id="IPR003544">
    <property type="entry name" value="Cyt_c_biogenesis_CcmB"/>
</dbReference>
<name>A0A3E0H164_9GAMM</name>
<feature type="transmembrane region" description="Helical" evidence="13">
    <location>
        <begin position="46"/>
        <end position="71"/>
    </location>
</feature>
<dbReference type="PANTHER" id="PTHR30070:SF1">
    <property type="entry name" value="CYTOCHROME C BIOGENESIS B-RELATED"/>
    <property type="match status" value="1"/>
</dbReference>
<dbReference type="PIRSF" id="PIRSF002764">
    <property type="entry name" value="CcmB"/>
    <property type="match status" value="1"/>
</dbReference>
<accession>A0A3E0H164</accession>
<comment type="function">
    <text evidence="1 12">Required for the export of heme to the periplasm for the biogenesis of c-type cytochromes.</text>
</comment>
<evidence type="ECO:0000256" key="12">
    <source>
        <dbReference type="PIRNR" id="PIRNR002764"/>
    </source>
</evidence>
<dbReference type="PANTHER" id="PTHR30070">
    <property type="entry name" value="HEME EXPORTER PROTEIN B"/>
    <property type="match status" value="1"/>
</dbReference>
<dbReference type="GO" id="GO:0015232">
    <property type="term" value="F:heme transmembrane transporter activity"/>
    <property type="evidence" value="ECO:0007669"/>
    <property type="project" value="InterPro"/>
</dbReference>
<keyword evidence="10 13" id="KW-1133">Transmembrane helix</keyword>
<evidence type="ECO:0000256" key="2">
    <source>
        <dbReference type="ARBA" id="ARBA00004429"/>
    </source>
</evidence>
<feature type="transmembrane region" description="Helical" evidence="13">
    <location>
        <begin position="92"/>
        <end position="120"/>
    </location>
</feature>
<evidence type="ECO:0000256" key="9">
    <source>
        <dbReference type="ARBA" id="ARBA00022748"/>
    </source>
</evidence>
<dbReference type="AlphaFoldDB" id="A0A3E0H164"/>
<dbReference type="Proteomes" id="UP000256774">
    <property type="component" value="Unassembled WGS sequence"/>
</dbReference>
<dbReference type="EMBL" id="QUNR01000004">
    <property type="protein sequence ID" value="REH36793.1"/>
    <property type="molecule type" value="Genomic_DNA"/>
</dbReference>
<keyword evidence="11 12" id="KW-0472">Membrane</keyword>
<keyword evidence="6 12" id="KW-1003">Cell membrane</keyword>
<organism evidence="14 15">
    <name type="scientific">Paraperlucidibaca baekdonensis</name>
    <dbReference type="NCBI Taxonomy" id="748120"/>
    <lineage>
        <taxon>Bacteria</taxon>
        <taxon>Pseudomonadati</taxon>
        <taxon>Pseudomonadota</taxon>
        <taxon>Gammaproteobacteria</taxon>
        <taxon>Moraxellales</taxon>
        <taxon>Moraxellaceae</taxon>
        <taxon>Paraperlucidibaca</taxon>
    </lineage>
</organism>
<keyword evidence="15" id="KW-1185">Reference proteome</keyword>